<dbReference type="AlphaFoldDB" id="A0A0W8F2N7"/>
<evidence type="ECO:0000259" key="1">
    <source>
        <dbReference type="Pfam" id="PF03008"/>
    </source>
</evidence>
<dbReference type="Pfam" id="PF03008">
    <property type="entry name" value="DUF234"/>
    <property type="match status" value="1"/>
</dbReference>
<proteinExistence type="predicted"/>
<name>A0A0W8F2N7_9ZZZZ</name>
<comment type="caution">
    <text evidence="2">The sequence shown here is derived from an EMBL/GenBank/DDBJ whole genome shotgun (WGS) entry which is preliminary data.</text>
</comment>
<dbReference type="InterPro" id="IPR004256">
    <property type="entry name" value="DUF234"/>
</dbReference>
<feature type="domain" description="DUF234" evidence="1">
    <location>
        <begin position="6"/>
        <end position="51"/>
    </location>
</feature>
<gene>
    <name evidence="2" type="ORF">ASZ90_015268</name>
</gene>
<organism evidence="2">
    <name type="scientific">hydrocarbon metagenome</name>
    <dbReference type="NCBI Taxonomy" id="938273"/>
    <lineage>
        <taxon>unclassified sequences</taxon>
        <taxon>metagenomes</taxon>
        <taxon>ecological metagenomes</taxon>
    </lineage>
</organism>
<dbReference type="PANTHER" id="PTHR34704">
    <property type="entry name" value="ATPASE"/>
    <property type="match status" value="1"/>
</dbReference>
<dbReference type="EMBL" id="LNQE01001589">
    <property type="protein sequence ID" value="KUG15089.1"/>
    <property type="molecule type" value="Genomic_DNA"/>
</dbReference>
<dbReference type="PANTHER" id="PTHR34704:SF1">
    <property type="entry name" value="ATPASE"/>
    <property type="match status" value="1"/>
</dbReference>
<evidence type="ECO:0000313" key="2">
    <source>
        <dbReference type="EMBL" id="KUG15089.1"/>
    </source>
</evidence>
<reference evidence="2" key="1">
    <citation type="journal article" date="2015" name="Proc. Natl. Acad. Sci. U.S.A.">
        <title>Networks of energetic and metabolic interactions define dynamics in microbial communities.</title>
        <authorList>
            <person name="Embree M."/>
            <person name="Liu J.K."/>
            <person name="Al-Bassam M.M."/>
            <person name="Zengler K."/>
        </authorList>
    </citation>
    <scope>NUCLEOTIDE SEQUENCE</scope>
</reference>
<protein>
    <submittedName>
        <fullName evidence="2">Archaeal atpase</fullName>
    </submittedName>
</protein>
<sequence>MIPRLFPASTIGRWWYGGEEIDIIGTDDHSATILFGECKWGALTRKESRTILASLQKKSSHVRHARYIEEKFLLAARTIEGKEALRKEGYLVLDLDDVLTIMDNIPS</sequence>
<accession>A0A0W8F2N7</accession>